<keyword evidence="6 10" id="KW-0863">Zinc-finger</keyword>
<sequence>MEQLYLVPDADEGVSHGFDCNICLDSVQDPVVTLCGHLFCWPCIYKWIQYKSLSSQQQCQQEECRCPVCKAEVSHATLVPLYGKFQTTPPSKTKPPSNLGPAIPRRPLGPACGGEPPASPSAQLHHHHNYSQSHDDYIASSMLSSSSITTNIIHPVIGMFGDAVYTRTFGNTTTNLYTYPNSYGHVSNSSVRLRRHIMQADESLSRICFFLFCCLVLCLLLF</sequence>
<gene>
    <name evidence="14" type="primary">RMA1H1</name>
    <name evidence="14" type="ORF">SDJN03_29423</name>
</gene>
<dbReference type="SMART" id="SM00184">
    <property type="entry name" value="RING"/>
    <property type="match status" value="1"/>
</dbReference>
<feature type="non-terminal residue" evidence="14">
    <location>
        <position position="1"/>
    </location>
</feature>
<evidence type="ECO:0000256" key="3">
    <source>
        <dbReference type="ARBA" id="ARBA00004906"/>
    </source>
</evidence>
<evidence type="ECO:0000256" key="5">
    <source>
        <dbReference type="ARBA" id="ARBA00022723"/>
    </source>
</evidence>
<comment type="domain">
    <text evidence="11">The RING-type zinc finger domain is responsible for E3 ligase activity.</text>
</comment>
<comment type="caution">
    <text evidence="14">The sequence shown here is derived from an EMBL/GenBank/DDBJ whole genome shotgun (WGS) entry which is preliminary data.</text>
</comment>
<evidence type="ECO:0000259" key="13">
    <source>
        <dbReference type="PROSITE" id="PS50089"/>
    </source>
</evidence>
<dbReference type="InterPro" id="IPR017907">
    <property type="entry name" value="Znf_RING_CS"/>
</dbReference>
<feature type="region of interest" description="Disordered" evidence="12">
    <location>
        <begin position="84"/>
        <end position="125"/>
    </location>
</feature>
<name>A0AAV6LUQ6_9ROSI</name>
<evidence type="ECO:0000256" key="2">
    <source>
        <dbReference type="ARBA" id="ARBA00004308"/>
    </source>
</evidence>
<dbReference type="PROSITE" id="PS50089">
    <property type="entry name" value="ZF_RING_2"/>
    <property type="match status" value="1"/>
</dbReference>
<proteinExistence type="predicted"/>
<dbReference type="PANTHER" id="PTHR12313">
    <property type="entry name" value="E3 UBIQUITIN-PROTEIN LIGASE RNF5-RELATED"/>
    <property type="match status" value="1"/>
</dbReference>
<dbReference type="EMBL" id="JAGKQH010000020">
    <property type="protein sequence ID" value="KAG6570508.1"/>
    <property type="molecule type" value="Genomic_DNA"/>
</dbReference>
<keyword evidence="15" id="KW-1185">Reference proteome</keyword>
<evidence type="ECO:0000256" key="1">
    <source>
        <dbReference type="ARBA" id="ARBA00000900"/>
    </source>
</evidence>
<dbReference type="GO" id="GO:0006511">
    <property type="term" value="P:ubiquitin-dependent protein catabolic process"/>
    <property type="evidence" value="ECO:0007669"/>
    <property type="project" value="UniProtKB-UniRule"/>
</dbReference>
<dbReference type="GO" id="GO:0008270">
    <property type="term" value="F:zinc ion binding"/>
    <property type="evidence" value="ECO:0007669"/>
    <property type="project" value="UniProtKB-KW"/>
</dbReference>
<comment type="catalytic activity">
    <reaction evidence="1 11">
        <text>S-ubiquitinyl-[E2 ubiquitin-conjugating enzyme]-L-cysteine + [acceptor protein]-L-lysine = [E2 ubiquitin-conjugating enzyme]-L-cysteine + N(6)-ubiquitinyl-[acceptor protein]-L-lysine.</text>
        <dbReference type="EC" id="2.3.2.27"/>
    </reaction>
</comment>
<dbReference type="GO" id="GO:0005789">
    <property type="term" value="C:endoplasmic reticulum membrane"/>
    <property type="evidence" value="ECO:0007669"/>
    <property type="project" value="UniProtKB-SubCell"/>
</dbReference>
<dbReference type="PROSITE" id="PS00518">
    <property type="entry name" value="ZF_RING_1"/>
    <property type="match status" value="1"/>
</dbReference>
<dbReference type="InterPro" id="IPR001841">
    <property type="entry name" value="Znf_RING"/>
</dbReference>
<feature type="domain" description="RING-type" evidence="13">
    <location>
        <begin position="20"/>
        <end position="70"/>
    </location>
</feature>
<comment type="subcellular location">
    <subcellularLocation>
        <location evidence="2">Endomembrane system</location>
    </subcellularLocation>
    <subcellularLocation>
        <location evidence="11">Endoplasmic reticulum membrane</location>
        <topology evidence="11">Single-pass type IV membrane protein</topology>
    </subcellularLocation>
</comment>
<dbReference type="AlphaFoldDB" id="A0AAV6LUQ6"/>
<evidence type="ECO:0000256" key="8">
    <source>
        <dbReference type="ARBA" id="ARBA00022833"/>
    </source>
</evidence>
<comment type="pathway">
    <text evidence="3 11">Protein modification; protein ubiquitination.</text>
</comment>
<keyword evidence="7 11" id="KW-0833">Ubl conjugation pathway</keyword>
<dbReference type="InterPro" id="IPR027370">
    <property type="entry name" value="Znf-RING_euk"/>
</dbReference>
<evidence type="ECO:0000313" key="15">
    <source>
        <dbReference type="Proteomes" id="UP000685013"/>
    </source>
</evidence>
<keyword evidence="11" id="KW-0256">Endoplasmic reticulum</keyword>
<dbReference type="EC" id="2.3.2.27" evidence="11"/>
<keyword evidence="4 11" id="KW-0808">Transferase</keyword>
<keyword evidence="9" id="KW-0472">Membrane</keyword>
<organism evidence="14 15">
    <name type="scientific">Cucurbita argyrosperma subsp. sororia</name>
    <dbReference type="NCBI Taxonomy" id="37648"/>
    <lineage>
        <taxon>Eukaryota</taxon>
        <taxon>Viridiplantae</taxon>
        <taxon>Streptophyta</taxon>
        <taxon>Embryophyta</taxon>
        <taxon>Tracheophyta</taxon>
        <taxon>Spermatophyta</taxon>
        <taxon>Magnoliopsida</taxon>
        <taxon>eudicotyledons</taxon>
        <taxon>Gunneridae</taxon>
        <taxon>Pentapetalae</taxon>
        <taxon>rosids</taxon>
        <taxon>fabids</taxon>
        <taxon>Cucurbitales</taxon>
        <taxon>Cucurbitaceae</taxon>
        <taxon>Cucurbiteae</taxon>
        <taxon>Cucurbita</taxon>
    </lineage>
</organism>
<comment type="function">
    <text evidence="11">E3 ubiquitin-protein ligase.</text>
</comment>
<keyword evidence="8 11" id="KW-0862">Zinc</keyword>
<evidence type="ECO:0000313" key="14">
    <source>
        <dbReference type="EMBL" id="KAG6570508.1"/>
    </source>
</evidence>
<evidence type="ECO:0000256" key="12">
    <source>
        <dbReference type="SAM" id="MobiDB-lite"/>
    </source>
</evidence>
<dbReference type="InterPro" id="IPR045103">
    <property type="entry name" value="RNF5/RNF185-like"/>
</dbReference>
<evidence type="ECO:0000256" key="10">
    <source>
        <dbReference type="PROSITE-ProRule" id="PRU00175"/>
    </source>
</evidence>
<evidence type="ECO:0000256" key="7">
    <source>
        <dbReference type="ARBA" id="ARBA00022786"/>
    </source>
</evidence>
<evidence type="ECO:0000256" key="6">
    <source>
        <dbReference type="ARBA" id="ARBA00022771"/>
    </source>
</evidence>
<evidence type="ECO:0000256" key="9">
    <source>
        <dbReference type="ARBA" id="ARBA00023136"/>
    </source>
</evidence>
<accession>A0AAV6LUQ6</accession>
<dbReference type="GO" id="GO:0061630">
    <property type="term" value="F:ubiquitin protein ligase activity"/>
    <property type="evidence" value="ECO:0007669"/>
    <property type="project" value="UniProtKB-UniRule"/>
</dbReference>
<dbReference type="Pfam" id="PF13445">
    <property type="entry name" value="zf-RING_UBOX"/>
    <property type="match status" value="1"/>
</dbReference>
<evidence type="ECO:0000256" key="11">
    <source>
        <dbReference type="RuleBase" id="RU369090"/>
    </source>
</evidence>
<dbReference type="Proteomes" id="UP000685013">
    <property type="component" value="Chromosome 20"/>
</dbReference>
<feature type="compositionally biased region" description="Low complexity" evidence="12">
    <location>
        <begin position="87"/>
        <end position="97"/>
    </location>
</feature>
<keyword evidence="5 11" id="KW-0479">Metal-binding</keyword>
<evidence type="ECO:0000256" key="4">
    <source>
        <dbReference type="ARBA" id="ARBA00022679"/>
    </source>
</evidence>
<reference evidence="14 15" key="1">
    <citation type="journal article" date="2021" name="Hortic Res">
        <title>The domestication of Cucurbita argyrosperma as revealed by the genome of its wild relative.</title>
        <authorList>
            <person name="Barrera-Redondo J."/>
            <person name="Sanchez-de la Vega G."/>
            <person name="Aguirre-Liguori J.A."/>
            <person name="Castellanos-Morales G."/>
            <person name="Gutierrez-Guerrero Y.T."/>
            <person name="Aguirre-Dugua X."/>
            <person name="Aguirre-Planter E."/>
            <person name="Tenaillon M.I."/>
            <person name="Lira-Saade R."/>
            <person name="Eguiarte L.E."/>
        </authorList>
    </citation>
    <scope>NUCLEOTIDE SEQUENCE [LARGE SCALE GENOMIC DNA]</scope>
    <source>
        <strain evidence="14">JBR-2021</strain>
    </source>
</reference>
<protein>
    <recommendedName>
        <fullName evidence="11">E3 ubiquitin-protein ligase RMA</fullName>
        <ecNumber evidence="11">2.3.2.27</ecNumber>
    </recommendedName>
    <alternativeName>
        <fullName evidence="11">Protein RING membrane-anchor</fullName>
    </alternativeName>
    <alternativeName>
        <fullName evidence="11">RING-type E3 ubiquitin transferase RMA</fullName>
    </alternativeName>
</protein>